<gene>
    <name evidence="1" type="ORF">HPBE_LOCUS15499</name>
</gene>
<organism evidence="1">
    <name type="scientific">Heligmosomoides polygyrus</name>
    <name type="common">Parasitic roundworm</name>
    <dbReference type="NCBI Taxonomy" id="6339"/>
    <lineage>
        <taxon>Eukaryota</taxon>
        <taxon>Metazoa</taxon>
        <taxon>Ecdysozoa</taxon>
        <taxon>Nematoda</taxon>
        <taxon>Chromadorea</taxon>
        <taxon>Rhabditida</taxon>
        <taxon>Rhabditina</taxon>
        <taxon>Rhabditomorpha</taxon>
        <taxon>Strongyloidea</taxon>
        <taxon>Heligmosomidae</taxon>
        <taxon>Heligmosomoides</taxon>
    </lineage>
</organism>
<keyword evidence="2" id="KW-1185">Reference proteome</keyword>
<dbReference type="EMBL" id="UZAH01028886">
    <property type="protein sequence ID" value="VDP02965.1"/>
    <property type="molecule type" value="Genomic_DNA"/>
</dbReference>
<evidence type="ECO:0000313" key="2">
    <source>
        <dbReference type="Proteomes" id="UP000050761"/>
    </source>
</evidence>
<reference evidence="3" key="2">
    <citation type="submission" date="2019-09" db="UniProtKB">
        <authorList>
            <consortium name="WormBaseParasite"/>
        </authorList>
    </citation>
    <scope>IDENTIFICATION</scope>
</reference>
<sequence>MKARPDNNSGSLEPCEEETNAVVLECVRSASPCNIVAALDQREVWKVVKLLSRGTRYAQPFPVTIDLGEEVSVGSSTICGDQAQALQYILVDCTGGQPSGWT</sequence>
<dbReference type="Proteomes" id="UP000050761">
    <property type="component" value="Unassembled WGS sequence"/>
</dbReference>
<evidence type="ECO:0000313" key="1">
    <source>
        <dbReference type="EMBL" id="VDP02965.1"/>
    </source>
</evidence>
<dbReference type="WBParaSite" id="HPBE_0001550001-mRNA-1">
    <property type="protein sequence ID" value="HPBE_0001550001-mRNA-1"/>
    <property type="gene ID" value="HPBE_0001550001"/>
</dbReference>
<protein>
    <submittedName>
        <fullName evidence="3">Ricin B-type lectin domain-containing protein</fullName>
    </submittedName>
</protein>
<reference evidence="1 2" key="1">
    <citation type="submission" date="2018-11" db="EMBL/GenBank/DDBJ databases">
        <authorList>
            <consortium name="Pathogen Informatics"/>
        </authorList>
    </citation>
    <scope>NUCLEOTIDE SEQUENCE [LARGE SCALE GENOMIC DNA]</scope>
</reference>
<proteinExistence type="predicted"/>
<evidence type="ECO:0000313" key="3">
    <source>
        <dbReference type="WBParaSite" id="HPBE_0001550001-mRNA-1"/>
    </source>
</evidence>
<name>A0A3P8B7Y6_HELPZ</name>
<dbReference type="AlphaFoldDB" id="A0A3P8B7Y6"/>
<accession>A0A3P8B7Y6</accession>